<keyword evidence="4" id="KW-1185">Reference proteome</keyword>
<gene>
    <name evidence="3" type="ORF">SH580_19820</name>
</gene>
<dbReference type="Proteomes" id="UP001324993">
    <property type="component" value="Chromosome"/>
</dbReference>
<evidence type="ECO:0000256" key="1">
    <source>
        <dbReference type="SAM" id="Coils"/>
    </source>
</evidence>
<name>A0ABZ0RHK5_9BACT</name>
<feature type="coiled-coil region" evidence="1">
    <location>
        <begin position="56"/>
        <end position="108"/>
    </location>
</feature>
<feature type="compositionally biased region" description="Acidic residues" evidence="2">
    <location>
        <begin position="230"/>
        <end position="253"/>
    </location>
</feature>
<evidence type="ECO:0000313" key="4">
    <source>
        <dbReference type="Proteomes" id="UP001324993"/>
    </source>
</evidence>
<keyword evidence="1" id="KW-0175">Coiled coil</keyword>
<sequence length="311" mass="35445">MLAPIQFNRGLSLIQLANANAEANPQTALDYAQSAELAFLSAKRYQNDLNRAGIRLESTAQLIGQLQAQIEAQQQADADLQAQMEILIERLQALLEQQTQLRQKLIATDPERFNNRRRRLAPVEPAAEQVDNWSQDMQAQQKSCIGDSAHIRSLMQRIDQQLTPPDLDLPEFETVLTEPLRLFSQVQAQQEQSIKLLTAWIHWPDAHQSLQIIEQSIEEILDLLRSDSEQNSEDSEEYEDMEEDYDYMEDSEESMSSSDAMQGDFAAASEMQALPEPNYSAEDILMEEQGSLQFRQQKRAEANAAKVEKDY</sequence>
<organism evidence="3 4">
    <name type="scientific">Coraliomargarita algicola</name>
    <dbReference type="NCBI Taxonomy" id="3092156"/>
    <lineage>
        <taxon>Bacteria</taxon>
        <taxon>Pseudomonadati</taxon>
        <taxon>Verrucomicrobiota</taxon>
        <taxon>Opitutia</taxon>
        <taxon>Puniceicoccales</taxon>
        <taxon>Coraliomargaritaceae</taxon>
        <taxon>Coraliomargarita</taxon>
    </lineage>
</organism>
<evidence type="ECO:0000256" key="2">
    <source>
        <dbReference type="SAM" id="MobiDB-lite"/>
    </source>
</evidence>
<protein>
    <submittedName>
        <fullName evidence="3">Uncharacterized protein</fullName>
    </submittedName>
</protein>
<evidence type="ECO:0000313" key="3">
    <source>
        <dbReference type="EMBL" id="WPJ95670.1"/>
    </source>
</evidence>
<dbReference type="EMBL" id="CP138858">
    <property type="protein sequence ID" value="WPJ95670.1"/>
    <property type="molecule type" value="Genomic_DNA"/>
</dbReference>
<proteinExistence type="predicted"/>
<feature type="region of interest" description="Disordered" evidence="2">
    <location>
        <begin position="226"/>
        <end position="311"/>
    </location>
</feature>
<accession>A0ABZ0RHK5</accession>
<dbReference type="RefSeq" id="WP_319832548.1">
    <property type="nucleotide sequence ID" value="NZ_CP138858.1"/>
</dbReference>
<reference evidence="3 4" key="1">
    <citation type="submission" date="2023-11" db="EMBL/GenBank/DDBJ databases">
        <title>Coraliomargarita sp. nov., isolated from marine algae.</title>
        <authorList>
            <person name="Lee J.K."/>
            <person name="Baek J.H."/>
            <person name="Kim J.M."/>
            <person name="Choi D.G."/>
            <person name="Jeon C.O."/>
        </authorList>
    </citation>
    <scope>NUCLEOTIDE SEQUENCE [LARGE SCALE GENOMIC DNA]</scope>
    <source>
        <strain evidence="3 4">J2-16</strain>
    </source>
</reference>
<feature type="compositionally biased region" description="Basic and acidic residues" evidence="2">
    <location>
        <begin position="298"/>
        <end position="311"/>
    </location>
</feature>